<evidence type="ECO:0000313" key="2">
    <source>
        <dbReference type="EMBL" id="GER38714.1"/>
    </source>
</evidence>
<dbReference type="Gene3D" id="3.30.40.10">
    <property type="entry name" value="Zinc/RING finger domain, C3HC4 (zinc finger)"/>
    <property type="match status" value="1"/>
</dbReference>
<dbReference type="InterPro" id="IPR013083">
    <property type="entry name" value="Znf_RING/FYVE/PHD"/>
</dbReference>
<comment type="caution">
    <text evidence="2">The sequence shown here is derived from an EMBL/GenBank/DDBJ whole genome shotgun (WGS) entry which is preliminary data.</text>
</comment>
<feature type="region of interest" description="Disordered" evidence="1">
    <location>
        <begin position="96"/>
        <end position="125"/>
    </location>
</feature>
<dbReference type="Proteomes" id="UP000325081">
    <property type="component" value="Unassembled WGS sequence"/>
</dbReference>
<dbReference type="PANTHER" id="PTHR31197">
    <property type="entry name" value="OS01G0612600 PROTEIN"/>
    <property type="match status" value="1"/>
</dbReference>
<reference evidence="3" key="1">
    <citation type="journal article" date="2019" name="Curr. Biol.">
        <title>Genome Sequence of Striga asiatica Provides Insight into the Evolution of Plant Parasitism.</title>
        <authorList>
            <person name="Yoshida S."/>
            <person name="Kim S."/>
            <person name="Wafula E.K."/>
            <person name="Tanskanen J."/>
            <person name="Kim Y.M."/>
            <person name="Honaas L."/>
            <person name="Yang Z."/>
            <person name="Spallek T."/>
            <person name="Conn C.E."/>
            <person name="Ichihashi Y."/>
            <person name="Cheong K."/>
            <person name="Cui S."/>
            <person name="Der J.P."/>
            <person name="Gundlach H."/>
            <person name="Jiao Y."/>
            <person name="Hori C."/>
            <person name="Ishida J.K."/>
            <person name="Kasahara H."/>
            <person name="Kiba T."/>
            <person name="Kim M.S."/>
            <person name="Koo N."/>
            <person name="Laohavisit A."/>
            <person name="Lee Y.H."/>
            <person name="Lumba S."/>
            <person name="McCourt P."/>
            <person name="Mortimer J.C."/>
            <person name="Mutuku J.M."/>
            <person name="Nomura T."/>
            <person name="Sasaki-Sekimoto Y."/>
            <person name="Seto Y."/>
            <person name="Wang Y."/>
            <person name="Wakatake T."/>
            <person name="Sakakibara H."/>
            <person name="Demura T."/>
            <person name="Yamaguchi S."/>
            <person name="Yoneyama K."/>
            <person name="Manabe R.I."/>
            <person name="Nelson D.C."/>
            <person name="Schulman A.H."/>
            <person name="Timko M.P."/>
            <person name="dePamphilis C.W."/>
            <person name="Choi D."/>
            <person name="Shirasu K."/>
        </authorList>
    </citation>
    <scope>NUCLEOTIDE SEQUENCE [LARGE SCALE GENOMIC DNA]</scope>
    <source>
        <strain evidence="3">cv. UVA1</strain>
    </source>
</reference>
<dbReference type="OrthoDB" id="1921166at2759"/>
<sequence>MAKKSNKPQTKTNSRSFKKLSNKCKKVVRKEEAPLAEPSKMKEWENAVCSVCLESPHNAVLLLCTSYENGCRAFMCATSHRFSNCLEQYMKAYAKTTHSQQDSTAQKDEDYSKRDKPDSVENPELPCPLCRGQVKGWTAVKPARKFLNSRKRNCASRDCSFFGTYKQIKKHVKSEHPLARPREVDPTQVEKWKRLEDEREVSDVLSTIRPGSIVIGDYVIENGLGLGLGPGGMFGWARPSFVSGFDGGPFGSRSGRRGGISGMGRLHARLLFGRQMGRL</sequence>
<organism evidence="2 3">
    <name type="scientific">Striga asiatica</name>
    <name type="common">Asiatic witchweed</name>
    <name type="synonym">Buchnera asiatica</name>
    <dbReference type="NCBI Taxonomy" id="4170"/>
    <lineage>
        <taxon>Eukaryota</taxon>
        <taxon>Viridiplantae</taxon>
        <taxon>Streptophyta</taxon>
        <taxon>Embryophyta</taxon>
        <taxon>Tracheophyta</taxon>
        <taxon>Spermatophyta</taxon>
        <taxon>Magnoliopsida</taxon>
        <taxon>eudicotyledons</taxon>
        <taxon>Gunneridae</taxon>
        <taxon>Pentapetalae</taxon>
        <taxon>asterids</taxon>
        <taxon>lamiids</taxon>
        <taxon>Lamiales</taxon>
        <taxon>Orobanchaceae</taxon>
        <taxon>Buchnereae</taxon>
        <taxon>Striga</taxon>
    </lineage>
</organism>
<accession>A0A5A7Q118</accession>
<proteinExistence type="predicted"/>
<dbReference type="Pfam" id="PF07800">
    <property type="entry name" value="DUF1644"/>
    <property type="match status" value="1"/>
</dbReference>
<dbReference type="InterPro" id="IPR012866">
    <property type="entry name" value="DUF1644"/>
</dbReference>
<name>A0A5A7Q118_STRAF</name>
<dbReference type="PANTHER" id="PTHR31197:SF21">
    <property type="entry name" value="C2H2-TYPE DOMAIN-CONTAINING PROTEIN"/>
    <property type="match status" value="1"/>
</dbReference>
<feature type="compositionally biased region" description="Basic and acidic residues" evidence="1">
    <location>
        <begin position="105"/>
        <end position="119"/>
    </location>
</feature>
<dbReference type="AlphaFoldDB" id="A0A5A7Q118"/>
<dbReference type="EMBL" id="BKCP01005516">
    <property type="protein sequence ID" value="GER38714.1"/>
    <property type="molecule type" value="Genomic_DNA"/>
</dbReference>
<gene>
    <name evidence="2" type="ORF">STAS_15228</name>
</gene>
<keyword evidence="3" id="KW-1185">Reference proteome</keyword>
<feature type="region of interest" description="Disordered" evidence="1">
    <location>
        <begin position="1"/>
        <end position="23"/>
    </location>
</feature>
<evidence type="ECO:0000313" key="3">
    <source>
        <dbReference type="Proteomes" id="UP000325081"/>
    </source>
</evidence>
<protein>
    <submittedName>
        <fullName evidence="2">Uncharacterized protein</fullName>
    </submittedName>
</protein>
<evidence type="ECO:0000256" key="1">
    <source>
        <dbReference type="SAM" id="MobiDB-lite"/>
    </source>
</evidence>